<evidence type="ECO:0000313" key="1">
    <source>
        <dbReference type="EMBL" id="KAK7504160.1"/>
    </source>
</evidence>
<reference evidence="1 2" key="1">
    <citation type="journal article" date="2023" name="Sci. Data">
        <title>Genome assembly of the Korean intertidal mud-creeper Batillaria attramentaria.</title>
        <authorList>
            <person name="Patra A.K."/>
            <person name="Ho P.T."/>
            <person name="Jun S."/>
            <person name="Lee S.J."/>
            <person name="Kim Y."/>
            <person name="Won Y.J."/>
        </authorList>
    </citation>
    <scope>NUCLEOTIDE SEQUENCE [LARGE SCALE GENOMIC DNA]</scope>
    <source>
        <strain evidence="1">Wonlab-2016</strain>
    </source>
</reference>
<comment type="caution">
    <text evidence="1">The sequence shown here is derived from an EMBL/GenBank/DDBJ whole genome shotgun (WGS) entry which is preliminary data.</text>
</comment>
<proteinExistence type="predicted"/>
<sequence>MSRSCASTAHFSRLVYSLTAGSLLRAGYNVETCHPGLARVVNCGEALDDSGKWEWVSAVGGEVGPCQHPDFGRLMSMRQLKALLATRMHQITVKVSLL</sequence>
<organism evidence="1 2">
    <name type="scientific">Batillaria attramentaria</name>
    <dbReference type="NCBI Taxonomy" id="370345"/>
    <lineage>
        <taxon>Eukaryota</taxon>
        <taxon>Metazoa</taxon>
        <taxon>Spiralia</taxon>
        <taxon>Lophotrochozoa</taxon>
        <taxon>Mollusca</taxon>
        <taxon>Gastropoda</taxon>
        <taxon>Caenogastropoda</taxon>
        <taxon>Sorbeoconcha</taxon>
        <taxon>Cerithioidea</taxon>
        <taxon>Batillariidae</taxon>
        <taxon>Batillaria</taxon>
    </lineage>
</organism>
<accession>A0ABD0LX86</accession>
<gene>
    <name evidence="1" type="ORF">BaRGS_00004464</name>
</gene>
<dbReference type="EMBL" id="JACVVK020000016">
    <property type="protein sequence ID" value="KAK7504160.1"/>
    <property type="molecule type" value="Genomic_DNA"/>
</dbReference>
<dbReference type="AlphaFoldDB" id="A0ABD0LX86"/>
<dbReference type="Proteomes" id="UP001519460">
    <property type="component" value="Unassembled WGS sequence"/>
</dbReference>
<evidence type="ECO:0000313" key="2">
    <source>
        <dbReference type="Proteomes" id="UP001519460"/>
    </source>
</evidence>
<keyword evidence="2" id="KW-1185">Reference proteome</keyword>
<name>A0ABD0LX86_9CAEN</name>
<protein>
    <submittedName>
        <fullName evidence="1">Uncharacterized protein</fullName>
    </submittedName>
</protein>